<keyword evidence="9" id="KW-0807">Transducer</keyword>
<evidence type="ECO:0000256" key="5">
    <source>
        <dbReference type="ARBA" id="ARBA00022989"/>
    </source>
</evidence>
<dbReference type="PROSITE" id="PS50262">
    <property type="entry name" value="G_PROTEIN_RECEP_F1_2"/>
    <property type="match status" value="1"/>
</dbReference>
<dbReference type="InterPro" id="IPR017452">
    <property type="entry name" value="GPCR_Rhodpsn_7TM"/>
</dbReference>
<keyword evidence="3 10" id="KW-0812">Transmembrane</keyword>
<proteinExistence type="predicted"/>
<evidence type="ECO:0000256" key="10">
    <source>
        <dbReference type="SAM" id="Phobius"/>
    </source>
</evidence>
<dbReference type="FunFam" id="1.20.1070.10:FF:000015">
    <property type="entry name" value="Olfactory receptor"/>
    <property type="match status" value="1"/>
</dbReference>
<keyword evidence="8" id="KW-0675">Receptor</keyword>
<dbReference type="EMBL" id="WNTK01003261">
    <property type="protein sequence ID" value="KAG9465247.1"/>
    <property type="molecule type" value="Genomic_DNA"/>
</dbReference>
<comment type="caution">
    <text evidence="12">The sequence shown here is derived from an EMBL/GenBank/DDBJ whole genome shotgun (WGS) entry which is preliminary data.</text>
</comment>
<dbReference type="InterPro" id="IPR000725">
    <property type="entry name" value="Olfact_rcpt"/>
</dbReference>
<protein>
    <recommendedName>
        <fullName evidence="11">G-protein coupled receptors family 1 profile domain-containing protein</fullName>
    </recommendedName>
</protein>
<dbReference type="GO" id="GO:0004984">
    <property type="term" value="F:olfactory receptor activity"/>
    <property type="evidence" value="ECO:0007669"/>
    <property type="project" value="InterPro"/>
</dbReference>
<keyword evidence="13" id="KW-1185">Reference proteome</keyword>
<dbReference type="PANTHER" id="PTHR26452">
    <property type="entry name" value="OLFACTORY RECEPTOR"/>
    <property type="match status" value="1"/>
</dbReference>
<organism evidence="12 13">
    <name type="scientific">Eleutherodactylus coqui</name>
    <name type="common">Puerto Rican coqui</name>
    <dbReference type="NCBI Taxonomy" id="57060"/>
    <lineage>
        <taxon>Eukaryota</taxon>
        <taxon>Metazoa</taxon>
        <taxon>Chordata</taxon>
        <taxon>Craniata</taxon>
        <taxon>Vertebrata</taxon>
        <taxon>Euteleostomi</taxon>
        <taxon>Amphibia</taxon>
        <taxon>Batrachia</taxon>
        <taxon>Anura</taxon>
        <taxon>Neobatrachia</taxon>
        <taxon>Hyloidea</taxon>
        <taxon>Eleutherodactylidae</taxon>
        <taxon>Eleutherodactylinae</taxon>
        <taxon>Eleutherodactylus</taxon>
        <taxon>Eleutherodactylus</taxon>
    </lineage>
</organism>
<sequence>MLSTVDLGYTTVIIPKLLDMMLSIHNKVSLKQCFTQMFFFFMVSGAEDILLFIMAYDRYIAICSPLHYNQILKGKNCILITIAIWLSSGLNSLLFTMSVSNMSFCQSNTIQQIYCDSKALTKIACSGTELFDIVLYLEFLILGLGPFLCSLTSYVKIFGGLLRMKSKDGRIKVFSTCSSHLTVLLLYYSAASSAFLMPSSKHSRLLGHIFTALYSTITPILNPLIYSLRNKDVKRALLRLVRAQK</sequence>
<keyword evidence="5 10" id="KW-1133">Transmembrane helix</keyword>
<gene>
    <name evidence="12" type="ORF">GDO78_018615</name>
</gene>
<keyword evidence="4" id="KW-0716">Sensory transduction</keyword>
<evidence type="ECO:0000256" key="3">
    <source>
        <dbReference type="ARBA" id="ARBA00022692"/>
    </source>
</evidence>
<evidence type="ECO:0000313" key="13">
    <source>
        <dbReference type="Proteomes" id="UP000770717"/>
    </source>
</evidence>
<feature type="non-terminal residue" evidence="12">
    <location>
        <position position="245"/>
    </location>
</feature>
<keyword evidence="2" id="KW-1003">Cell membrane</keyword>
<evidence type="ECO:0000256" key="9">
    <source>
        <dbReference type="ARBA" id="ARBA00023224"/>
    </source>
</evidence>
<dbReference type="GO" id="GO:0005886">
    <property type="term" value="C:plasma membrane"/>
    <property type="evidence" value="ECO:0007669"/>
    <property type="project" value="UniProtKB-SubCell"/>
</dbReference>
<evidence type="ECO:0000313" key="12">
    <source>
        <dbReference type="EMBL" id="KAG9465247.1"/>
    </source>
</evidence>
<feature type="transmembrane region" description="Helical" evidence="10">
    <location>
        <begin position="205"/>
        <end position="225"/>
    </location>
</feature>
<feature type="transmembrane region" description="Helical" evidence="10">
    <location>
        <begin position="171"/>
        <end position="190"/>
    </location>
</feature>
<accession>A0A8J6C719</accession>
<dbReference type="OrthoDB" id="9900981at2759"/>
<dbReference type="PRINTS" id="PR00245">
    <property type="entry name" value="OLFACTORYR"/>
</dbReference>
<dbReference type="GO" id="GO:0004930">
    <property type="term" value="F:G protein-coupled receptor activity"/>
    <property type="evidence" value="ECO:0007669"/>
    <property type="project" value="UniProtKB-KW"/>
</dbReference>
<dbReference type="AlphaFoldDB" id="A0A8J6C719"/>
<feature type="domain" description="G-protein coupled receptors family 1 profile" evidence="11">
    <location>
        <begin position="1"/>
        <end position="226"/>
    </location>
</feature>
<reference evidence="12" key="1">
    <citation type="thesis" date="2020" institute="ProQuest LLC" country="789 East Eisenhower Parkway, Ann Arbor, MI, USA">
        <title>Comparative Genomics and Chromosome Evolution.</title>
        <authorList>
            <person name="Mudd A.B."/>
        </authorList>
    </citation>
    <scope>NUCLEOTIDE SEQUENCE</scope>
    <source>
        <strain evidence="12">HN-11 Male</strain>
        <tissue evidence="12">Kidney and liver</tissue>
    </source>
</reference>
<evidence type="ECO:0000256" key="4">
    <source>
        <dbReference type="ARBA" id="ARBA00022725"/>
    </source>
</evidence>
<keyword evidence="4" id="KW-0552">Olfaction</keyword>
<feature type="transmembrane region" description="Helical" evidence="10">
    <location>
        <begin position="139"/>
        <end position="159"/>
    </location>
</feature>
<keyword evidence="7 10" id="KW-0472">Membrane</keyword>
<feature type="transmembrane region" description="Helical" evidence="10">
    <location>
        <begin position="77"/>
        <end position="97"/>
    </location>
</feature>
<evidence type="ECO:0000256" key="8">
    <source>
        <dbReference type="ARBA" id="ARBA00023170"/>
    </source>
</evidence>
<comment type="subcellular location">
    <subcellularLocation>
        <location evidence="1">Cell membrane</location>
        <topology evidence="1">Multi-pass membrane protein</topology>
    </subcellularLocation>
</comment>
<name>A0A8J6C719_ELECQ</name>
<dbReference type="InterPro" id="IPR050516">
    <property type="entry name" value="Olfactory_GPCR"/>
</dbReference>
<evidence type="ECO:0000259" key="11">
    <source>
        <dbReference type="PROSITE" id="PS50262"/>
    </source>
</evidence>
<dbReference type="SUPFAM" id="SSF81321">
    <property type="entry name" value="Family A G protein-coupled receptor-like"/>
    <property type="match status" value="1"/>
</dbReference>
<feature type="transmembrane region" description="Helical" evidence="10">
    <location>
        <begin position="37"/>
        <end position="56"/>
    </location>
</feature>
<evidence type="ECO:0000256" key="2">
    <source>
        <dbReference type="ARBA" id="ARBA00022475"/>
    </source>
</evidence>
<dbReference type="Pfam" id="PF13853">
    <property type="entry name" value="7tm_4"/>
    <property type="match status" value="1"/>
</dbReference>
<evidence type="ECO:0000256" key="7">
    <source>
        <dbReference type="ARBA" id="ARBA00023136"/>
    </source>
</evidence>
<keyword evidence="6" id="KW-0297">G-protein coupled receptor</keyword>
<dbReference type="Gene3D" id="1.20.1070.10">
    <property type="entry name" value="Rhodopsin 7-helix transmembrane proteins"/>
    <property type="match status" value="1"/>
</dbReference>
<evidence type="ECO:0000256" key="6">
    <source>
        <dbReference type="ARBA" id="ARBA00023040"/>
    </source>
</evidence>
<evidence type="ECO:0000256" key="1">
    <source>
        <dbReference type="ARBA" id="ARBA00004651"/>
    </source>
</evidence>
<dbReference type="Proteomes" id="UP000770717">
    <property type="component" value="Unassembled WGS sequence"/>
</dbReference>